<organism evidence="1 2">
    <name type="scientific">Panagrolaimus sp. PS1159</name>
    <dbReference type="NCBI Taxonomy" id="55785"/>
    <lineage>
        <taxon>Eukaryota</taxon>
        <taxon>Metazoa</taxon>
        <taxon>Ecdysozoa</taxon>
        <taxon>Nematoda</taxon>
        <taxon>Chromadorea</taxon>
        <taxon>Rhabditida</taxon>
        <taxon>Tylenchina</taxon>
        <taxon>Panagrolaimomorpha</taxon>
        <taxon>Panagrolaimoidea</taxon>
        <taxon>Panagrolaimidae</taxon>
        <taxon>Panagrolaimus</taxon>
    </lineage>
</organism>
<name>A0AC35F6J8_9BILA</name>
<sequence>MIVVIIGCDGYRYKRASIMAAACKRYPYLGFCKDKLVGAEIQQEEDIKPQKILPSDAQMKEDNIKEEKNLPITKQAGPEKMEADIQPKRIRPKSKHAALEAERTEENVVPKRSQPKRKHVLLEPETTEEDIEPKRTQPIRKSPKSSTVKPSATKTRPSNSKSTTASEPIPFDSERFGDRTAEHDRLEVTEIKGEKADLQKVSDKKHSSGSQQKQLPSKSQQQQKPVVEEPVPFDTERFAGKMGDAKFLRQETGGARRSIEGSGLGGVGSGGGGNLGSFGMNSGFGIGGGGGGGGESGGGLFGMTSGSGVSGIPGIGSIGMSSGFGIGK</sequence>
<dbReference type="WBParaSite" id="PS1159_v2.g14302.t1">
    <property type="protein sequence ID" value="PS1159_v2.g14302.t1"/>
    <property type="gene ID" value="PS1159_v2.g14302"/>
</dbReference>
<dbReference type="Proteomes" id="UP000887580">
    <property type="component" value="Unplaced"/>
</dbReference>
<protein>
    <submittedName>
        <fullName evidence="2">Uncharacterized protein</fullName>
    </submittedName>
</protein>
<proteinExistence type="predicted"/>
<evidence type="ECO:0000313" key="1">
    <source>
        <dbReference type="Proteomes" id="UP000887580"/>
    </source>
</evidence>
<reference evidence="2" key="1">
    <citation type="submission" date="2022-11" db="UniProtKB">
        <authorList>
            <consortium name="WormBaseParasite"/>
        </authorList>
    </citation>
    <scope>IDENTIFICATION</scope>
</reference>
<evidence type="ECO:0000313" key="2">
    <source>
        <dbReference type="WBParaSite" id="PS1159_v2.g14302.t1"/>
    </source>
</evidence>
<accession>A0AC35F6J8</accession>